<feature type="transmembrane region" description="Helical" evidence="2">
    <location>
        <begin position="287"/>
        <end position="305"/>
    </location>
</feature>
<accession>A0A2G8KWD5</accession>
<dbReference type="InterPro" id="IPR051482">
    <property type="entry name" value="Cholesterol_transport"/>
</dbReference>
<dbReference type="Proteomes" id="UP000230750">
    <property type="component" value="Unassembled WGS sequence"/>
</dbReference>
<dbReference type="PANTHER" id="PTHR23319:SF4">
    <property type="entry name" value="GRAM DOMAIN CONTAINING 1B, ISOFORM E"/>
    <property type="match status" value="1"/>
</dbReference>
<gene>
    <name evidence="4" type="ORF">BSL78_10782</name>
</gene>
<name>A0A2G8KWD5_STIJA</name>
<keyword evidence="2" id="KW-1133">Transmembrane helix</keyword>
<feature type="non-terminal residue" evidence="4">
    <location>
        <position position="389"/>
    </location>
</feature>
<feature type="compositionally biased region" description="Basic and acidic residues" evidence="1">
    <location>
        <begin position="257"/>
        <end position="268"/>
    </location>
</feature>
<proteinExistence type="predicted"/>
<dbReference type="GO" id="GO:0005789">
    <property type="term" value="C:endoplasmic reticulum membrane"/>
    <property type="evidence" value="ECO:0007669"/>
    <property type="project" value="TreeGrafter"/>
</dbReference>
<dbReference type="PANTHER" id="PTHR23319">
    <property type="entry name" value="GRAM DOMAIN CONTAINING 1B, ISOFORM E"/>
    <property type="match status" value="1"/>
</dbReference>
<evidence type="ECO:0000313" key="4">
    <source>
        <dbReference type="EMBL" id="PIK52326.1"/>
    </source>
</evidence>
<dbReference type="Pfam" id="PF02893">
    <property type="entry name" value="GRAM"/>
    <property type="match status" value="1"/>
</dbReference>
<feature type="region of interest" description="Disordered" evidence="1">
    <location>
        <begin position="257"/>
        <end position="281"/>
    </location>
</feature>
<evidence type="ECO:0000313" key="5">
    <source>
        <dbReference type="Proteomes" id="UP000230750"/>
    </source>
</evidence>
<dbReference type="STRING" id="307972.A0A2G8KWD5"/>
<dbReference type="GO" id="GO:0120015">
    <property type="term" value="F:sterol transfer activity"/>
    <property type="evidence" value="ECO:0007669"/>
    <property type="project" value="TreeGrafter"/>
</dbReference>
<dbReference type="GO" id="GO:0032934">
    <property type="term" value="F:sterol binding"/>
    <property type="evidence" value="ECO:0007669"/>
    <property type="project" value="TreeGrafter"/>
</dbReference>
<feature type="domain" description="GRAM" evidence="3">
    <location>
        <begin position="87"/>
        <end position="154"/>
    </location>
</feature>
<keyword evidence="2" id="KW-0812">Transmembrane</keyword>
<dbReference type="GO" id="GO:0005886">
    <property type="term" value="C:plasma membrane"/>
    <property type="evidence" value="ECO:0007669"/>
    <property type="project" value="TreeGrafter"/>
</dbReference>
<evidence type="ECO:0000256" key="1">
    <source>
        <dbReference type="SAM" id="MobiDB-lite"/>
    </source>
</evidence>
<dbReference type="InterPro" id="IPR011993">
    <property type="entry name" value="PH-like_dom_sf"/>
</dbReference>
<dbReference type="SMART" id="SM00568">
    <property type="entry name" value="GRAM"/>
    <property type="match status" value="1"/>
</dbReference>
<protein>
    <recommendedName>
        <fullName evidence="3">GRAM domain-containing protein</fullName>
    </recommendedName>
</protein>
<dbReference type="GO" id="GO:0140268">
    <property type="term" value="C:endoplasmic reticulum-plasma membrane contact site"/>
    <property type="evidence" value="ECO:0007669"/>
    <property type="project" value="TreeGrafter"/>
</dbReference>
<reference evidence="4 5" key="1">
    <citation type="journal article" date="2017" name="PLoS Biol.">
        <title>The sea cucumber genome provides insights into morphological evolution and visceral regeneration.</title>
        <authorList>
            <person name="Zhang X."/>
            <person name="Sun L."/>
            <person name="Yuan J."/>
            <person name="Sun Y."/>
            <person name="Gao Y."/>
            <person name="Zhang L."/>
            <person name="Li S."/>
            <person name="Dai H."/>
            <person name="Hamel J.F."/>
            <person name="Liu C."/>
            <person name="Yu Y."/>
            <person name="Liu S."/>
            <person name="Lin W."/>
            <person name="Guo K."/>
            <person name="Jin S."/>
            <person name="Xu P."/>
            <person name="Storey K.B."/>
            <person name="Huan P."/>
            <person name="Zhang T."/>
            <person name="Zhou Y."/>
            <person name="Zhang J."/>
            <person name="Lin C."/>
            <person name="Li X."/>
            <person name="Xing L."/>
            <person name="Huo D."/>
            <person name="Sun M."/>
            <person name="Wang L."/>
            <person name="Mercier A."/>
            <person name="Li F."/>
            <person name="Yang H."/>
            <person name="Xiang J."/>
        </authorList>
    </citation>
    <scope>NUCLEOTIDE SEQUENCE [LARGE SCALE GENOMIC DNA]</scope>
    <source>
        <strain evidence="4">Shaxun</strain>
        <tissue evidence="4">Muscle</tissue>
    </source>
</reference>
<evidence type="ECO:0000256" key="2">
    <source>
        <dbReference type="SAM" id="Phobius"/>
    </source>
</evidence>
<dbReference type="InterPro" id="IPR004182">
    <property type="entry name" value="GRAM"/>
</dbReference>
<feature type="transmembrane region" description="Helical" evidence="2">
    <location>
        <begin position="317"/>
        <end position="340"/>
    </location>
</feature>
<sequence>MHRFFPPSVYCRSSSQVLPDGFSYGEEKKLIQLSPEDTSMQSPSTPEKRPSPKPGHKRSKSFGTSVSRAITDAVNKLEEMSHESRNKQYHKLFKFVPDDEGLIVSFSCALVRDILLQGRLYLSENWVCFHSNIFTFETQVSVSMEEIQNITKERTVFVVPNAIGIHTDTHKYVFGSLLSRHSTYKQLVKVWQRRYMLDETTSQDSGSRIESEQEVFDGEEIALEEGEEADIEEEDADTPLLSSESLPTRLQCEVHTHSHESEFEERRPPSRKTSSTTQQMEPSRLQIIQAQILTLIQAVLAISIYKSLRRFCKHQPFLAFSSMMFFVLTVSAAILCYKILTFQSQDESLLQDAYKKLSGLGNVFLSHHQHNHEKITNLQEKLVNQLQNL</sequence>
<dbReference type="GO" id="GO:0032366">
    <property type="term" value="P:intracellular sterol transport"/>
    <property type="evidence" value="ECO:0007669"/>
    <property type="project" value="TreeGrafter"/>
</dbReference>
<keyword evidence="2" id="KW-0472">Membrane</keyword>
<dbReference type="OrthoDB" id="2162691at2759"/>
<dbReference type="AlphaFoldDB" id="A0A2G8KWD5"/>
<comment type="caution">
    <text evidence="4">The sequence shown here is derived from an EMBL/GenBank/DDBJ whole genome shotgun (WGS) entry which is preliminary data.</text>
</comment>
<keyword evidence="5" id="KW-1185">Reference proteome</keyword>
<feature type="region of interest" description="Disordered" evidence="1">
    <location>
        <begin position="33"/>
        <end position="65"/>
    </location>
</feature>
<organism evidence="4 5">
    <name type="scientific">Stichopus japonicus</name>
    <name type="common">Sea cucumber</name>
    <dbReference type="NCBI Taxonomy" id="307972"/>
    <lineage>
        <taxon>Eukaryota</taxon>
        <taxon>Metazoa</taxon>
        <taxon>Echinodermata</taxon>
        <taxon>Eleutherozoa</taxon>
        <taxon>Echinozoa</taxon>
        <taxon>Holothuroidea</taxon>
        <taxon>Aspidochirotacea</taxon>
        <taxon>Aspidochirotida</taxon>
        <taxon>Stichopodidae</taxon>
        <taxon>Apostichopus</taxon>
    </lineage>
</organism>
<dbReference type="CDD" id="cd13220">
    <property type="entry name" value="PH-GRAM_GRAMDC"/>
    <property type="match status" value="1"/>
</dbReference>
<dbReference type="Gene3D" id="2.30.29.30">
    <property type="entry name" value="Pleckstrin-homology domain (PH domain)/Phosphotyrosine-binding domain (PTB)"/>
    <property type="match status" value="1"/>
</dbReference>
<dbReference type="EMBL" id="MRZV01000334">
    <property type="protein sequence ID" value="PIK52326.1"/>
    <property type="molecule type" value="Genomic_DNA"/>
</dbReference>
<evidence type="ECO:0000259" key="3">
    <source>
        <dbReference type="SMART" id="SM00568"/>
    </source>
</evidence>
<feature type="compositionally biased region" description="Polar residues" evidence="1">
    <location>
        <begin position="35"/>
        <end position="45"/>
    </location>
</feature>
<feature type="compositionally biased region" description="Polar residues" evidence="1">
    <location>
        <begin position="272"/>
        <end position="281"/>
    </location>
</feature>